<dbReference type="Pfam" id="PF06080">
    <property type="entry name" value="DUF938"/>
    <property type="match status" value="1"/>
</dbReference>
<evidence type="ECO:0000313" key="2">
    <source>
        <dbReference type="Proteomes" id="UP000245916"/>
    </source>
</evidence>
<gene>
    <name evidence="1" type="ORF">DF286_10770</name>
</gene>
<dbReference type="InterPro" id="IPR010342">
    <property type="entry name" value="DUF938"/>
</dbReference>
<dbReference type="SUPFAM" id="SSF53335">
    <property type="entry name" value="S-adenosyl-L-methionine-dependent methyltransferases"/>
    <property type="match status" value="1"/>
</dbReference>
<dbReference type="GO" id="GO:0032259">
    <property type="term" value="P:methylation"/>
    <property type="evidence" value="ECO:0007669"/>
    <property type="project" value="UniProtKB-KW"/>
</dbReference>
<dbReference type="RefSeq" id="WP_109271431.1">
    <property type="nucleotide sequence ID" value="NZ_QFFF01000001.1"/>
</dbReference>
<comment type="caution">
    <text evidence="1">The sequence shown here is derived from an EMBL/GenBank/DDBJ whole genome shotgun (WGS) entry which is preliminary data.</text>
</comment>
<dbReference type="GO" id="GO:0008168">
    <property type="term" value="F:methyltransferase activity"/>
    <property type="evidence" value="ECO:0007669"/>
    <property type="project" value="UniProtKB-KW"/>
</dbReference>
<evidence type="ECO:0000313" key="1">
    <source>
        <dbReference type="EMBL" id="PWG03294.1"/>
    </source>
</evidence>
<sequence length="200" mass="21346">MSDARRSAPHVARNAGPIADVLGGLLPDKGLVLEIASGTGEHALYFAQVFPSLTFQPSDPDPAALASIDSWRVDAGAPNLLPPVRLDAREDQWPLDRADAILCINMVHISPWAATEGLMAGAGRRLPSGAPLYLYGAYRRQGVATAPSNEAFDLSLRSRDAEWGVRDLEDVVAEAAKHGLALESVVEMPANNLSVVFRKA</sequence>
<dbReference type="AlphaFoldDB" id="A0A2U2J4P9"/>
<dbReference type="PANTHER" id="PTHR20974">
    <property type="entry name" value="UPF0585 PROTEIN CG18661"/>
    <property type="match status" value="1"/>
</dbReference>
<dbReference type="PANTHER" id="PTHR20974:SF0">
    <property type="entry name" value="UPF0585 PROTEIN CG18661"/>
    <property type="match status" value="1"/>
</dbReference>
<accession>A0A2U2J4P9</accession>
<name>A0A2U2J4P9_9SPHN</name>
<dbReference type="EMBL" id="QFFF01000001">
    <property type="protein sequence ID" value="PWG03294.1"/>
    <property type="molecule type" value="Genomic_DNA"/>
</dbReference>
<keyword evidence="1" id="KW-0808">Transferase</keyword>
<keyword evidence="1" id="KW-0489">Methyltransferase</keyword>
<protein>
    <submittedName>
        <fullName evidence="1">SAM-dependent methyltransferase</fullName>
    </submittedName>
</protein>
<keyword evidence="2" id="KW-1185">Reference proteome</keyword>
<dbReference type="OrthoDB" id="5525831at2"/>
<dbReference type="Gene3D" id="3.40.50.150">
    <property type="entry name" value="Vaccinia Virus protein VP39"/>
    <property type="match status" value="1"/>
</dbReference>
<reference evidence="1 2" key="1">
    <citation type="submission" date="2018-05" db="EMBL/GenBank/DDBJ databases">
        <title>Genome of Sphingosinicella humi QZX222.</title>
        <authorList>
            <person name="Qiao Z."/>
            <person name="Wang G."/>
        </authorList>
    </citation>
    <scope>NUCLEOTIDE SEQUENCE [LARGE SCALE GENOMIC DNA]</scope>
    <source>
        <strain evidence="1 2">QZX222</strain>
    </source>
</reference>
<dbReference type="InterPro" id="IPR029063">
    <property type="entry name" value="SAM-dependent_MTases_sf"/>
</dbReference>
<organism evidence="1 2">
    <name type="scientific">Allosphingosinicella humi</name>
    <dbReference type="NCBI Taxonomy" id="2068657"/>
    <lineage>
        <taxon>Bacteria</taxon>
        <taxon>Pseudomonadati</taxon>
        <taxon>Pseudomonadota</taxon>
        <taxon>Alphaproteobacteria</taxon>
        <taxon>Sphingomonadales</taxon>
        <taxon>Sphingomonadaceae</taxon>
        <taxon>Allosphingosinicella</taxon>
    </lineage>
</organism>
<dbReference type="Proteomes" id="UP000245916">
    <property type="component" value="Unassembled WGS sequence"/>
</dbReference>
<proteinExistence type="predicted"/>